<dbReference type="RefSeq" id="WP_091875363.1">
    <property type="nucleotide sequence ID" value="NZ_FOLD01000017.1"/>
</dbReference>
<dbReference type="InterPro" id="IPR026820">
    <property type="entry name" value="VioB/RebD_dom"/>
</dbReference>
<dbReference type="Gene3D" id="1.20.1260.10">
    <property type="match status" value="1"/>
</dbReference>
<feature type="domain" description="Iminophenyl-pyruvate dimer synthase" evidence="1">
    <location>
        <begin position="24"/>
        <end position="248"/>
    </location>
</feature>
<accession>A0A1I1Q9Q5</accession>
<dbReference type="EMBL" id="FOLD01000017">
    <property type="protein sequence ID" value="SFD14850.1"/>
    <property type="molecule type" value="Genomic_DNA"/>
</dbReference>
<organism evidence="2 3">
    <name type="scientific">Massilia yuzhufengensis</name>
    <dbReference type="NCBI Taxonomy" id="1164594"/>
    <lineage>
        <taxon>Bacteria</taxon>
        <taxon>Pseudomonadati</taxon>
        <taxon>Pseudomonadota</taxon>
        <taxon>Betaproteobacteria</taxon>
        <taxon>Burkholderiales</taxon>
        <taxon>Oxalobacteraceae</taxon>
        <taxon>Telluria group</taxon>
        <taxon>Massilia</taxon>
    </lineage>
</organism>
<dbReference type="Pfam" id="PF12902">
    <property type="entry name" value="Ferritin-like"/>
    <property type="match status" value="1"/>
</dbReference>
<evidence type="ECO:0000313" key="2">
    <source>
        <dbReference type="EMBL" id="SFD14850.1"/>
    </source>
</evidence>
<dbReference type="PANTHER" id="PTHR34400">
    <property type="match status" value="1"/>
</dbReference>
<dbReference type="Proteomes" id="UP000198639">
    <property type="component" value="Unassembled WGS sequence"/>
</dbReference>
<sequence length="423" mass="45671">MSTPTSTDQHDVRVNDREQLIYLLTEAAEIEHGLMCAYLYALWSLRQSLDEAVTPAQLEAIGRWRKEIRSVAMEEMAHLATVNNLLMSIGSPPHFRRQNFPVPAGYHPASVVVRLAPLTRDTLAHFVYLERPEGMEMAQARGFESPADYRRRPYATRLTPTAEDFDTVGHLYRGIQQGFETLSGRLGETALFAGSPDAQLGRDIMDLPGLVAVTDLRSAIQAIEVIIEQGEGGRRDAEESHFARFVAMAAEYDAFLRDDPAFMPHRSIVSDPLMFAPIGDMPGTYIDAPATARVLDLANASYGLMLRLLASGSGIAQGSTAGRRAEIDSAVSLMHVVHALSVLLTTLPAGAAPTPCAGMNFHLPRSSLALPQREAGTALLAERANEIALALEALAASQPGLDPALAATLRTVAAALLEPAASR</sequence>
<name>A0A1I1Q9Q5_9BURK</name>
<protein>
    <submittedName>
        <fullName evidence="2">Ferritin-like</fullName>
    </submittedName>
</protein>
<dbReference type="STRING" id="1164594.SAMN05216204_11782"/>
<dbReference type="InterPro" id="IPR012347">
    <property type="entry name" value="Ferritin-like"/>
</dbReference>
<keyword evidence="3" id="KW-1185">Reference proteome</keyword>
<evidence type="ECO:0000259" key="1">
    <source>
        <dbReference type="Pfam" id="PF12902"/>
    </source>
</evidence>
<dbReference type="OrthoDB" id="9795032at2"/>
<proteinExistence type="predicted"/>
<evidence type="ECO:0000313" key="3">
    <source>
        <dbReference type="Proteomes" id="UP000198639"/>
    </source>
</evidence>
<dbReference type="AlphaFoldDB" id="A0A1I1Q9Q5"/>
<gene>
    <name evidence="2" type="ORF">SAMN05216204_11782</name>
</gene>
<dbReference type="PANTHER" id="PTHR34400:SF4">
    <property type="entry name" value="MEMBRANE PROTEIN"/>
    <property type="match status" value="1"/>
</dbReference>
<reference evidence="3" key="1">
    <citation type="submission" date="2016-10" db="EMBL/GenBank/DDBJ databases">
        <authorList>
            <person name="Varghese N."/>
            <person name="Submissions S."/>
        </authorList>
    </citation>
    <scope>NUCLEOTIDE SEQUENCE [LARGE SCALE GENOMIC DNA]</scope>
    <source>
        <strain evidence="3">CGMCC 1.12041</strain>
    </source>
</reference>